<evidence type="ECO:0000313" key="6">
    <source>
        <dbReference type="Proteomes" id="UP001519332"/>
    </source>
</evidence>
<dbReference type="RefSeq" id="WP_209647213.1">
    <property type="nucleotide sequence ID" value="NZ_JAGINW010000001.1"/>
</dbReference>
<dbReference type="InterPro" id="IPR050765">
    <property type="entry name" value="Riboflavin_Biosynth_HTPR"/>
</dbReference>
<dbReference type="GO" id="GO:0008703">
    <property type="term" value="F:5-amino-6-(5-phosphoribosylamino)uracil reductase activity"/>
    <property type="evidence" value="ECO:0007669"/>
    <property type="project" value="UniProtKB-EC"/>
</dbReference>
<organism evidence="5 6">
    <name type="scientific">Kibdelosporangium banguiense</name>
    <dbReference type="NCBI Taxonomy" id="1365924"/>
    <lineage>
        <taxon>Bacteria</taxon>
        <taxon>Bacillati</taxon>
        <taxon>Actinomycetota</taxon>
        <taxon>Actinomycetes</taxon>
        <taxon>Pseudonocardiales</taxon>
        <taxon>Pseudonocardiaceae</taxon>
        <taxon>Kibdelosporangium</taxon>
    </lineage>
</organism>
<dbReference type="Gene3D" id="3.40.430.10">
    <property type="entry name" value="Dihydrofolate Reductase, subunit A"/>
    <property type="match status" value="1"/>
</dbReference>
<keyword evidence="3 5" id="KW-0560">Oxidoreductase</keyword>
<dbReference type="EMBL" id="JAGINW010000001">
    <property type="protein sequence ID" value="MBP2330610.1"/>
    <property type="molecule type" value="Genomic_DNA"/>
</dbReference>
<evidence type="ECO:0000256" key="2">
    <source>
        <dbReference type="ARBA" id="ARBA00022857"/>
    </source>
</evidence>
<name>A0ABS4U1W4_9PSEU</name>
<dbReference type="Pfam" id="PF01872">
    <property type="entry name" value="RibD_C"/>
    <property type="match status" value="1"/>
</dbReference>
<dbReference type="InterPro" id="IPR024072">
    <property type="entry name" value="DHFR-like_dom_sf"/>
</dbReference>
<evidence type="ECO:0000259" key="4">
    <source>
        <dbReference type="Pfam" id="PF01872"/>
    </source>
</evidence>
<dbReference type="PANTHER" id="PTHR38011:SF7">
    <property type="entry name" value="2,5-DIAMINO-6-RIBOSYLAMINO-4(3H)-PYRIMIDINONE 5'-PHOSPHATE REDUCTASE"/>
    <property type="match status" value="1"/>
</dbReference>
<comment type="caution">
    <text evidence="5">The sequence shown here is derived from an EMBL/GenBank/DDBJ whole genome shotgun (WGS) entry which is preliminary data.</text>
</comment>
<reference evidence="5 6" key="1">
    <citation type="submission" date="2021-03" db="EMBL/GenBank/DDBJ databases">
        <title>Sequencing the genomes of 1000 actinobacteria strains.</title>
        <authorList>
            <person name="Klenk H.-P."/>
        </authorList>
    </citation>
    <scope>NUCLEOTIDE SEQUENCE [LARGE SCALE GENOMIC DNA]</scope>
    <source>
        <strain evidence="5 6">DSM 46670</strain>
    </source>
</reference>
<dbReference type="SUPFAM" id="SSF53597">
    <property type="entry name" value="Dihydrofolate reductase-like"/>
    <property type="match status" value="1"/>
</dbReference>
<dbReference type="EC" id="1.1.1.193" evidence="5"/>
<dbReference type="Proteomes" id="UP001519332">
    <property type="component" value="Unassembled WGS sequence"/>
</dbReference>
<dbReference type="InterPro" id="IPR002734">
    <property type="entry name" value="RibDG_C"/>
</dbReference>
<comment type="pathway">
    <text evidence="1">Cofactor biosynthesis; riboflavin biosynthesis.</text>
</comment>
<feature type="domain" description="Bacterial bifunctional deaminase-reductase C-terminal" evidence="4">
    <location>
        <begin position="31"/>
        <end position="220"/>
    </location>
</feature>
<keyword evidence="2" id="KW-0521">NADP</keyword>
<dbReference type="PANTHER" id="PTHR38011">
    <property type="entry name" value="DIHYDROFOLATE REDUCTASE FAMILY PROTEIN (AFU_ORTHOLOGUE AFUA_8G06820)"/>
    <property type="match status" value="1"/>
</dbReference>
<gene>
    <name evidence="5" type="ORF">JOF56_010995</name>
</gene>
<evidence type="ECO:0000256" key="1">
    <source>
        <dbReference type="ARBA" id="ARBA00005104"/>
    </source>
</evidence>
<evidence type="ECO:0000256" key="3">
    <source>
        <dbReference type="ARBA" id="ARBA00023002"/>
    </source>
</evidence>
<sequence>MHSLWPNSSSEELSDLALEQVYAYPDGLDRPWLQANFVSSLDGAVTVGGMSSPLTGPGDQRVLNIHRDLADVLLVGATTARVERYPGLKPNEARDERRARLQLSPLPPIAVVSGRCSVTPDSPLLTDTVVPPIVLTCADSLASRREALTAAGADVVIVGQDQVDLAAALAELDKRGLRRINCEGGPRLFGNLIAADLVDELCLTVSPQAAAGDGGRIANGPVLPDLRRFQLSAVVRDGDFLMLTYRR</sequence>
<proteinExistence type="predicted"/>
<keyword evidence="6" id="KW-1185">Reference proteome</keyword>
<accession>A0ABS4U1W4</accession>
<evidence type="ECO:0000313" key="5">
    <source>
        <dbReference type="EMBL" id="MBP2330610.1"/>
    </source>
</evidence>
<protein>
    <submittedName>
        <fullName evidence="5">5-amino-6-(5-phosphoribosylamino)uracil reductase</fullName>
        <ecNumber evidence="5">1.1.1.193</ecNumber>
    </submittedName>
</protein>